<dbReference type="Proteomes" id="UP000308092">
    <property type="component" value="Unassembled WGS sequence"/>
</dbReference>
<dbReference type="EMBL" id="SOSA01000309">
    <property type="protein sequence ID" value="THC92777.1"/>
    <property type="molecule type" value="Genomic_DNA"/>
</dbReference>
<evidence type="ECO:0000313" key="2">
    <source>
        <dbReference type="Proteomes" id="UP000308092"/>
    </source>
</evidence>
<reference evidence="1 2" key="1">
    <citation type="submission" date="2019-03" db="EMBL/GenBank/DDBJ databases">
        <title>The genome sequence of a newly discovered highly antifungal drug resistant Aspergillus species, Aspergillus tanneri NIH 1004.</title>
        <authorList>
            <person name="Mounaud S."/>
            <person name="Singh I."/>
            <person name="Joardar V."/>
            <person name="Pakala S."/>
            <person name="Pakala S."/>
            <person name="Venepally P."/>
            <person name="Hoover J."/>
            <person name="Nierman W."/>
            <person name="Chung J."/>
            <person name="Losada L."/>
        </authorList>
    </citation>
    <scope>NUCLEOTIDE SEQUENCE [LARGE SCALE GENOMIC DNA]</scope>
    <source>
        <strain evidence="1 2">NIH1004</strain>
    </source>
</reference>
<protein>
    <submittedName>
        <fullName evidence="1">Uncharacterized protein</fullName>
    </submittedName>
</protein>
<keyword evidence="2" id="KW-1185">Reference proteome</keyword>
<gene>
    <name evidence="1" type="ORF">EYZ11_007738</name>
</gene>
<dbReference type="VEuPathDB" id="FungiDB:EYZ11_007738"/>
<dbReference type="AlphaFoldDB" id="A0A4S3JEF3"/>
<comment type="caution">
    <text evidence="1">The sequence shown here is derived from an EMBL/GenBank/DDBJ whole genome shotgun (WGS) entry which is preliminary data.</text>
</comment>
<accession>A0A4S3JEF3</accession>
<proteinExistence type="predicted"/>
<sequence length="31" mass="3434">MGIQYFGVNLTTVTNNGDCRFSLDLELIAEV</sequence>
<evidence type="ECO:0000313" key="1">
    <source>
        <dbReference type="EMBL" id="THC92777.1"/>
    </source>
</evidence>
<organism evidence="1 2">
    <name type="scientific">Aspergillus tanneri</name>
    <dbReference type="NCBI Taxonomy" id="1220188"/>
    <lineage>
        <taxon>Eukaryota</taxon>
        <taxon>Fungi</taxon>
        <taxon>Dikarya</taxon>
        <taxon>Ascomycota</taxon>
        <taxon>Pezizomycotina</taxon>
        <taxon>Eurotiomycetes</taxon>
        <taxon>Eurotiomycetidae</taxon>
        <taxon>Eurotiales</taxon>
        <taxon>Aspergillaceae</taxon>
        <taxon>Aspergillus</taxon>
        <taxon>Aspergillus subgen. Circumdati</taxon>
    </lineage>
</organism>
<name>A0A4S3JEF3_9EURO</name>